<dbReference type="OrthoDB" id="10641521at2759"/>
<dbReference type="HOGENOM" id="CLU_475879_0_0_1"/>
<evidence type="ECO:0000256" key="1">
    <source>
        <dbReference type="ARBA" id="ARBA00004141"/>
    </source>
</evidence>
<evidence type="ECO:0000256" key="4">
    <source>
        <dbReference type="ARBA" id="ARBA00023136"/>
    </source>
</evidence>
<keyword evidence="3 6" id="KW-1133">Transmembrane helix</keyword>
<reference evidence="7 9" key="2">
    <citation type="journal article" date="2013" name="Nature">
        <title>Insights into bilaterian evolution from three spiralian genomes.</title>
        <authorList>
            <person name="Simakov O."/>
            <person name="Marletaz F."/>
            <person name="Cho S.J."/>
            <person name="Edsinger-Gonzales E."/>
            <person name="Havlak P."/>
            <person name="Hellsten U."/>
            <person name="Kuo D.H."/>
            <person name="Larsson T."/>
            <person name="Lv J."/>
            <person name="Arendt D."/>
            <person name="Savage R."/>
            <person name="Osoegawa K."/>
            <person name="de Jong P."/>
            <person name="Grimwood J."/>
            <person name="Chapman J.A."/>
            <person name="Shapiro H."/>
            <person name="Aerts A."/>
            <person name="Otillar R.P."/>
            <person name="Terry A.Y."/>
            <person name="Boore J.L."/>
            <person name="Grigoriev I.V."/>
            <person name="Lindberg D.R."/>
            <person name="Seaver E.C."/>
            <person name="Weisblat D.A."/>
            <person name="Putnam N.H."/>
            <person name="Rokhsar D.S."/>
        </authorList>
    </citation>
    <scope>NUCLEOTIDE SEQUENCE</scope>
    <source>
        <strain evidence="7 9">I ESC-2004</strain>
    </source>
</reference>
<dbReference type="Pfam" id="PF04103">
    <property type="entry name" value="CD20"/>
    <property type="match status" value="1"/>
</dbReference>
<feature type="transmembrane region" description="Helical" evidence="6">
    <location>
        <begin position="429"/>
        <end position="448"/>
    </location>
</feature>
<organism evidence="7">
    <name type="scientific">Capitella teleta</name>
    <name type="common">Polychaete worm</name>
    <dbReference type="NCBI Taxonomy" id="283909"/>
    <lineage>
        <taxon>Eukaryota</taxon>
        <taxon>Metazoa</taxon>
        <taxon>Spiralia</taxon>
        <taxon>Lophotrochozoa</taxon>
        <taxon>Annelida</taxon>
        <taxon>Polychaeta</taxon>
        <taxon>Sedentaria</taxon>
        <taxon>Scolecida</taxon>
        <taxon>Capitellidae</taxon>
        <taxon>Capitella</taxon>
    </lineage>
</organism>
<feature type="region of interest" description="Disordered" evidence="5">
    <location>
        <begin position="552"/>
        <end position="573"/>
    </location>
</feature>
<feature type="transmembrane region" description="Helical" evidence="6">
    <location>
        <begin position="505"/>
        <end position="533"/>
    </location>
</feature>
<dbReference type="EMBL" id="KB299619">
    <property type="protein sequence ID" value="ELU07783.1"/>
    <property type="molecule type" value="Genomic_DNA"/>
</dbReference>
<evidence type="ECO:0000313" key="7">
    <source>
        <dbReference type="EMBL" id="ELU07783.1"/>
    </source>
</evidence>
<comment type="subcellular location">
    <subcellularLocation>
        <location evidence="1">Membrane</location>
        <topology evidence="1">Multi-pass membrane protein</topology>
    </subcellularLocation>
</comment>
<sequence length="573" mass="63484">MTLQKHRSTLIPDVEYSRDGSIFVTDNQGTFPLRHGKDSKQDVQDLSFTPEIRSYRSYDPKSEPSDRSTKYKQRNSRSNMQEVYSMSAGGTLSTQSSNSLARKLRRSRIAGGHGPSYLSHSAANSKASSVSSSSGSFFGRQTPQMTPEYAETLRRKKAESEARKQNLDFSRASPYGSTKSLNKSKKYLSDGSLNRRMSIEPDYNRDPLFKNRDISEERLPFVLFSVEGLMLILAGVARLVCVYWHEYFASVWAGFILLVLGVIGSRHKGDYLSASKNISYIFLSFLSAICSMVACGFVLRVLFPTVYLLSIDVSPENVAGQIEFTNWGGKNLFSIDIDIKMVTWASVAIDLSSLVFLVMGFRSLTTAMIALDNYWEASLDATDECDHRGNPRFFNPIEQMILGQAATFIGLLVVIIIDYLNSEQPYNHYYSPIWGSALVILAGFAATCSGKRTDRKCWSAMAVIIQVLAVIGVSTAAVLLTLSLASNVRDLVNDDTTDIATDARHGMIVIAVAQGCYVTVVVFCLVFACGVIFRLLQDGCCRAYTTKHKAKTYEHKNPLRPQQTAGPSPTKSS</sequence>
<accession>R7UNU4</accession>
<dbReference type="EnsemblMetazoa" id="CapteT221354">
    <property type="protein sequence ID" value="CapteP221354"/>
    <property type="gene ID" value="CapteG221354"/>
</dbReference>
<feature type="region of interest" description="Disordered" evidence="5">
    <location>
        <begin position="33"/>
        <end position="79"/>
    </location>
</feature>
<dbReference type="EMBL" id="AMQN01001112">
    <property type="status" value="NOT_ANNOTATED_CDS"/>
    <property type="molecule type" value="Genomic_DNA"/>
</dbReference>
<dbReference type="InterPro" id="IPR007237">
    <property type="entry name" value="CD20-like"/>
</dbReference>
<keyword evidence="4 6" id="KW-0472">Membrane</keyword>
<keyword evidence="9" id="KW-1185">Reference proteome</keyword>
<evidence type="ECO:0000256" key="2">
    <source>
        <dbReference type="ARBA" id="ARBA00022692"/>
    </source>
</evidence>
<evidence type="ECO:0000313" key="8">
    <source>
        <dbReference type="EnsemblMetazoa" id="CapteP221354"/>
    </source>
</evidence>
<evidence type="ECO:0000256" key="5">
    <source>
        <dbReference type="SAM" id="MobiDB-lite"/>
    </source>
</evidence>
<reference evidence="9" key="1">
    <citation type="submission" date="2012-12" db="EMBL/GenBank/DDBJ databases">
        <authorList>
            <person name="Hellsten U."/>
            <person name="Grimwood J."/>
            <person name="Chapman J.A."/>
            <person name="Shapiro H."/>
            <person name="Aerts A."/>
            <person name="Otillar R.P."/>
            <person name="Terry A.Y."/>
            <person name="Boore J.L."/>
            <person name="Simakov O."/>
            <person name="Marletaz F."/>
            <person name="Cho S.-J."/>
            <person name="Edsinger-Gonzales E."/>
            <person name="Havlak P."/>
            <person name="Kuo D.-H."/>
            <person name="Larsson T."/>
            <person name="Lv J."/>
            <person name="Arendt D."/>
            <person name="Savage R."/>
            <person name="Osoegawa K."/>
            <person name="de Jong P."/>
            <person name="Lindberg D.R."/>
            <person name="Seaver E.C."/>
            <person name="Weisblat D.A."/>
            <person name="Putnam N.H."/>
            <person name="Grigoriev I.V."/>
            <person name="Rokhsar D.S."/>
        </authorList>
    </citation>
    <scope>NUCLEOTIDE SEQUENCE</scope>
    <source>
        <strain evidence="9">I ESC-2004</strain>
    </source>
</reference>
<gene>
    <name evidence="7" type="ORF">CAPTEDRAFT_221354</name>
</gene>
<evidence type="ECO:0000256" key="3">
    <source>
        <dbReference type="ARBA" id="ARBA00022989"/>
    </source>
</evidence>
<proteinExistence type="predicted"/>
<dbReference type="Proteomes" id="UP000014760">
    <property type="component" value="Unassembled WGS sequence"/>
</dbReference>
<feature type="transmembrane region" description="Helical" evidence="6">
    <location>
        <begin position="341"/>
        <end position="361"/>
    </location>
</feature>
<feature type="region of interest" description="Disordered" evidence="5">
    <location>
        <begin position="151"/>
        <end position="183"/>
    </location>
</feature>
<name>R7UNU4_CAPTE</name>
<dbReference type="GO" id="GO:0016020">
    <property type="term" value="C:membrane"/>
    <property type="evidence" value="ECO:0007669"/>
    <property type="project" value="UniProtKB-SubCell"/>
</dbReference>
<evidence type="ECO:0000313" key="9">
    <source>
        <dbReference type="Proteomes" id="UP000014760"/>
    </source>
</evidence>
<evidence type="ECO:0000256" key="6">
    <source>
        <dbReference type="SAM" id="Phobius"/>
    </source>
</evidence>
<protein>
    <submittedName>
        <fullName evidence="7 8">Uncharacterized protein</fullName>
    </submittedName>
</protein>
<feature type="compositionally biased region" description="Basic and acidic residues" evidence="5">
    <location>
        <begin position="53"/>
        <end position="69"/>
    </location>
</feature>
<feature type="compositionally biased region" description="Polar residues" evidence="5">
    <location>
        <begin position="560"/>
        <end position="573"/>
    </location>
</feature>
<feature type="transmembrane region" description="Helical" evidence="6">
    <location>
        <begin position="219"/>
        <end position="241"/>
    </location>
</feature>
<feature type="transmembrane region" description="Helical" evidence="6">
    <location>
        <begin position="247"/>
        <end position="265"/>
    </location>
</feature>
<feature type="transmembrane region" description="Helical" evidence="6">
    <location>
        <begin position="400"/>
        <end position="417"/>
    </location>
</feature>
<keyword evidence="2 6" id="KW-0812">Transmembrane</keyword>
<feature type="transmembrane region" description="Helical" evidence="6">
    <location>
        <begin position="277"/>
        <end position="303"/>
    </location>
</feature>
<dbReference type="AlphaFoldDB" id="R7UNU4"/>
<feature type="transmembrane region" description="Helical" evidence="6">
    <location>
        <begin position="460"/>
        <end position="485"/>
    </location>
</feature>
<reference evidence="8" key="3">
    <citation type="submission" date="2015-06" db="UniProtKB">
        <authorList>
            <consortium name="EnsemblMetazoa"/>
        </authorList>
    </citation>
    <scope>IDENTIFICATION</scope>
</reference>